<evidence type="ECO:0000313" key="2">
    <source>
        <dbReference type="Proteomes" id="UP000176648"/>
    </source>
</evidence>
<dbReference type="EMBL" id="MHKU01000034">
    <property type="protein sequence ID" value="OGY96370.1"/>
    <property type="molecule type" value="Genomic_DNA"/>
</dbReference>
<evidence type="ECO:0000313" key="1">
    <source>
        <dbReference type="EMBL" id="OGY96370.1"/>
    </source>
</evidence>
<proteinExistence type="predicted"/>
<protein>
    <submittedName>
        <fullName evidence="1">Uncharacterized protein</fullName>
    </submittedName>
</protein>
<dbReference type="STRING" id="1798644.A2122_01350"/>
<sequence>MFYDEIHNFYIANLWRVVTREIFRRLARETSTDRRKRNVEEVLYAGFPAFPPILARFFIAGRSK</sequence>
<name>A0A1G2C6W7_9BACT</name>
<accession>A0A1G2C6W7</accession>
<dbReference type="Proteomes" id="UP000176648">
    <property type="component" value="Unassembled WGS sequence"/>
</dbReference>
<reference evidence="1 2" key="1">
    <citation type="journal article" date="2016" name="Nat. Commun.">
        <title>Thousands of microbial genomes shed light on interconnected biogeochemical processes in an aquifer system.</title>
        <authorList>
            <person name="Anantharaman K."/>
            <person name="Brown C.T."/>
            <person name="Hug L.A."/>
            <person name="Sharon I."/>
            <person name="Castelle C.J."/>
            <person name="Probst A.J."/>
            <person name="Thomas B.C."/>
            <person name="Singh A."/>
            <person name="Wilkins M.J."/>
            <person name="Karaoz U."/>
            <person name="Brodie E.L."/>
            <person name="Williams K.H."/>
            <person name="Hubbard S.S."/>
            <person name="Banfield J.F."/>
        </authorList>
    </citation>
    <scope>NUCLEOTIDE SEQUENCE [LARGE SCALE GENOMIC DNA]</scope>
</reference>
<gene>
    <name evidence="1" type="ORF">A2122_01350</name>
</gene>
<comment type="caution">
    <text evidence="1">The sequence shown here is derived from an EMBL/GenBank/DDBJ whole genome shotgun (WGS) entry which is preliminary data.</text>
</comment>
<dbReference type="AlphaFoldDB" id="A0A1G2C6W7"/>
<organism evidence="1 2">
    <name type="scientific">Candidatus Liptonbacteria bacterium GWB1_49_6</name>
    <dbReference type="NCBI Taxonomy" id="1798644"/>
    <lineage>
        <taxon>Bacteria</taxon>
        <taxon>Candidatus Liptoniibacteriota</taxon>
    </lineage>
</organism>